<dbReference type="Proteomes" id="UP000186817">
    <property type="component" value="Unassembled WGS sequence"/>
</dbReference>
<name>A0A1Q9CVA2_SYMMI</name>
<comment type="caution">
    <text evidence="3">The sequence shown here is derived from an EMBL/GenBank/DDBJ whole genome shotgun (WGS) entry which is preliminary data.</text>
</comment>
<evidence type="ECO:0000313" key="3">
    <source>
        <dbReference type="EMBL" id="OLP86819.1"/>
    </source>
</evidence>
<evidence type="ECO:0000256" key="1">
    <source>
        <dbReference type="SAM" id="SignalP"/>
    </source>
</evidence>
<feature type="chain" id="PRO_5013067923" evidence="1">
    <location>
        <begin position="18"/>
        <end position="1213"/>
    </location>
</feature>
<dbReference type="InterPro" id="IPR025638">
    <property type="entry name" value="DUF4336"/>
</dbReference>
<feature type="domain" description="OTU" evidence="2">
    <location>
        <begin position="1078"/>
        <end position="1211"/>
    </location>
</feature>
<dbReference type="Pfam" id="PF02338">
    <property type="entry name" value="OTU"/>
    <property type="match status" value="1"/>
</dbReference>
<dbReference type="PANTHER" id="PTHR33835">
    <property type="entry name" value="YALI0C07656P"/>
    <property type="match status" value="1"/>
</dbReference>
<dbReference type="OrthoDB" id="428509at2759"/>
<dbReference type="Gene3D" id="1.25.40.10">
    <property type="entry name" value="Tetratricopeptide repeat domain"/>
    <property type="match status" value="1"/>
</dbReference>
<evidence type="ECO:0000313" key="4">
    <source>
        <dbReference type="Proteomes" id="UP000186817"/>
    </source>
</evidence>
<dbReference type="PROSITE" id="PS50802">
    <property type="entry name" value="OTU"/>
    <property type="match status" value="1"/>
</dbReference>
<feature type="signal peptide" evidence="1">
    <location>
        <begin position="1"/>
        <end position="17"/>
    </location>
</feature>
<dbReference type="AlphaFoldDB" id="A0A1Q9CVA2"/>
<reference evidence="3 4" key="1">
    <citation type="submission" date="2016-02" db="EMBL/GenBank/DDBJ databases">
        <title>Genome analysis of coral dinoflagellate symbionts highlights evolutionary adaptations to a symbiotic lifestyle.</title>
        <authorList>
            <person name="Aranda M."/>
            <person name="Li Y."/>
            <person name="Liew Y.J."/>
            <person name="Baumgarten S."/>
            <person name="Simakov O."/>
            <person name="Wilson M."/>
            <person name="Piel J."/>
            <person name="Ashoor H."/>
            <person name="Bougouffa S."/>
            <person name="Bajic V.B."/>
            <person name="Ryu T."/>
            <person name="Ravasi T."/>
            <person name="Bayer T."/>
            <person name="Micklem G."/>
            <person name="Kim H."/>
            <person name="Bhak J."/>
            <person name="Lajeunesse T.C."/>
            <person name="Voolstra C.R."/>
        </authorList>
    </citation>
    <scope>NUCLEOTIDE SEQUENCE [LARGE SCALE GENOMIC DNA]</scope>
    <source>
        <strain evidence="3 4">CCMP2467</strain>
    </source>
</reference>
<gene>
    <name evidence="3" type="ORF">AK812_SmicGene32052</name>
</gene>
<evidence type="ECO:0000259" key="2">
    <source>
        <dbReference type="PROSITE" id="PS50802"/>
    </source>
</evidence>
<proteinExistence type="predicted"/>
<dbReference type="InterPro" id="IPR003323">
    <property type="entry name" value="OTU_dom"/>
</dbReference>
<organism evidence="3 4">
    <name type="scientific">Symbiodinium microadriaticum</name>
    <name type="common">Dinoflagellate</name>
    <name type="synonym">Zooxanthella microadriatica</name>
    <dbReference type="NCBI Taxonomy" id="2951"/>
    <lineage>
        <taxon>Eukaryota</taxon>
        <taxon>Sar</taxon>
        <taxon>Alveolata</taxon>
        <taxon>Dinophyceae</taxon>
        <taxon>Suessiales</taxon>
        <taxon>Symbiodiniaceae</taxon>
        <taxon>Symbiodinium</taxon>
    </lineage>
</organism>
<dbReference type="InterPro" id="IPR047947">
    <property type="entry name" value="OTU4_OTU"/>
</dbReference>
<dbReference type="Gene3D" id="3.90.70.80">
    <property type="match status" value="1"/>
</dbReference>
<dbReference type="CDD" id="cd22760">
    <property type="entry name" value="OTU_plant_OTU4-like"/>
    <property type="match status" value="1"/>
</dbReference>
<dbReference type="PANTHER" id="PTHR33835:SF2">
    <property type="entry name" value="LYSINE-TRNA LIGASE"/>
    <property type="match status" value="1"/>
</dbReference>
<dbReference type="SUPFAM" id="SSF54001">
    <property type="entry name" value="Cysteine proteinases"/>
    <property type="match status" value="1"/>
</dbReference>
<accession>A0A1Q9CVA2</accession>
<keyword evidence="4" id="KW-1185">Reference proteome</keyword>
<dbReference type="InterPro" id="IPR011990">
    <property type="entry name" value="TPR-like_helical_dom_sf"/>
</dbReference>
<keyword evidence="1" id="KW-0732">Signal</keyword>
<protein>
    <submittedName>
        <fullName evidence="3">OTU domain-containing protein</fullName>
    </submittedName>
</protein>
<dbReference type="EMBL" id="LSRX01000898">
    <property type="protein sequence ID" value="OLP86819.1"/>
    <property type="molecule type" value="Genomic_DNA"/>
</dbReference>
<sequence length="1213" mass="134026">MLRKWSLILVWALLSHAATLEVLPETGKDSGKARCRIVAQRDLQGEGLDVSQKEIEAAKNIDRRQLRASRACGGPRGLRPARRDALLAGIAGAGATFPQAEAVENASESDFVYPEWFTLPLAPYARRRTLQKEIVPGQVWVLDQIFGTFYVHVPIRATVLKVTGGLLVYAPVAATKECLGMIRDLEQKHGPVRWILLPSKAVEHKVLTAPFARKFPDAKLFVAPGQFSVPVDVPLSLLGFPPFEVIDPSRLNELPWSADCATAAVDISTFGEVALFHRSSPYPSASWAMALSIRAMDARFTLDMKPVNPDRLLLKVRDGEWSEEIAKICVRQSRNGVRTCCEHEAEDEEEPVTQKQTEHILAENDEYFFCAVRRPIFDTDEWSIGYFTSTWIDPTVGKLVTKEKAYVHYWSKLQKQRKSWQRALGLFQQLLHLGPEPDGLLVSALALSRSAEARGIGERPGRTAAVGACGAWLRALALIDDVADLDGFNAAASVARQGGRWAVAEALLSLARRRALQLDSFSQTGLMDSHSRLKRWEAALRCFHRRECGRRSVFEFNCALQACALGAKPGWAVAMLRDLRQSGHEPDAVTWSTVLTASRRHWKLTMGLLTQLRREVAWCRDSTMAIMESGHVCRDRANVPASLRSYLSATNAALGSCALHRRWQHSVDLLEALARFAAQPSPRTYTTCFAALGAGETPWQLTVRLLSVGHHQSSLRDASLLADAAARSAARRSEWQVALVLLGAHWRGPLEDAALLDCIAGASPLEVQPRIFEVCDDLAFSALRSGDTKNVLASSCSSKTLVITDSLISIPEDPPPLLLDTEYRKALAYHARDNEGPLALDTDAQRRGWARIALFATFFNPGALDDGEMLVQEAGAKRPWLWQPGWQESFRRLRNDGKPFVAPIIQELILKQQPEKTRAYVDTISSWGFVRAVPAHFSCPIQISPKQFRDIFSFTRAEAQGANLRYCAEDVAFLADLQRSAIPEGRAVSAQSSCGFAKSSTAIVLPWHPGASMSCLSGLEALAFSVCMFSPGRRMAVHARHILAPKAQCWLYLAGCVSGSLAAFSTAAAAAASPFLGLRVVPTKPDGNCMFRAVAQGEAAALKKPLSSEKEDVRSQELRKLAMAEFVKRREELGWIVEGDFDKYIARMSRLGSWGGEPELLVLSQHVLKRPIEVYMQDVAKPFLVYAQELPGEPVRILFHGYGHYEALVPQKI</sequence>
<dbReference type="InterPro" id="IPR038765">
    <property type="entry name" value="Papain-like_cys_pep_sf"/>
</dbReference>
<dbReference type="Pfam" id="PF14234">
    <property type="entry name" value="DUF4336"/>
    <property type="match status" value="2"/>
</dbReference>